<comment type="caution">
    <text evidence="4">The sequence shown here is derived from an EMBL/GenBank/DDBJ whole genome shotgun (WGS) entry which is preliminary data.</text>
</comment>
<dbReference type="Proteomes" id="UP001499938">
    <property type="component" value="Unassembled WGS sequence"/>
</dbReference>
<dbReference type="InterPro" id="IPR036291">
    <property type="entry name" value="NAD(P)-bd_dom_sf"/>
</dbReference>
<dbReference type="RefSeq" id="WP_344087688.1">
    <property type="nucleotide sequence ID" value="NZ_BAAAPO010000050.1"/>
</dbReference>
<reference evidence="5" key="1">
    <citation type="journal article" date="2019" name="Int. J. Syst. Evol. Microbiol.">
        <title>The Global Catalogue of Microorganisms (GCM) 10K type strain sequencing project: providing services to taxonomists for standard genome sequencing and annotation.</title>
        <authorList>
            <consortium name="The Broad Institute Genomics Platform"/>
            <consortium name="The Broad Institute Genome Sequencing Center for Infectious Disease"/>
            <person name="Wu L."/>
            <person name="Ma J."/>
        </authorList>
    </citation>
    <scope>NUCLEOTIDE SEQUENCE [LARGE SCALE GENOMIC DNA]</scope>
    <source>
        <strain evidence="5">JCM 15592</strain>
    </source>
</reference>
<dbReference type="InterPro" id="IPR013549">
    <property type="entry name" value="DUF1731"/>
</dbReference>
<dbReference type="InterPro" id="IPR001509">
    <property type="entry name" value="Epimerase_deHydtase"/>
</dbReference>
<evidence type="ECO:0000259" key="3">
    <source>
        <dbReference type="Pfam" id="PF08338"/>
    </source>
</evidence>
<dbReference type="Gene3D" id="3.40.50.720">
    <property type="entry name" value="NAD(P)-binding Rossmann-like Domain"/>
    <property type="match status" value="1"/>
</dbReference>
<gene>
    <name evidence="4" type="ORF">GCM10009811_31560</name>
</gene>
<dbReference type="PANTHER" id="PTHR11092">
    <property type="entry name" value="SUGAR NUCLEOTIDE EPIMERASE RELATED"/>
    <property type="match status" value="1"/>
</dbReference>
<comment type="similarity">
    <text evidence="1">Belongs to the NAD(P)-dependent epimerase/dehydratase family. SDR39U1 subfamily.</text>
</comment>
<evidence type="ECO:0000259" key="2">
    <source>
        <dbReference type="Pfam" id="PF01370"/>
    </source>
</evidence>
<feature type="domain" description="NAD-dependent epimerase/dehydratase" evidence="2">
    <location>
        <begin position="4"/>
        <end position="212"/>
    </location>
</feature>
<dbReference type="Pfam" id="PF08338">
    <property type="entry name" value="DUF1731"/>
    <property type="match status" value="1"/>
</dbReference>
<protein>
    <submittedName>
        <fullName evidence="4">TIGR01777 family oxidoreductase</fullName>
    </submittedName>
</protein>
<dbReference type="EMBL" id="BAAAPO010000050">
    <property type="protein sequence ID" value="GAA1805720.1"/>
    <property type="molecule type" value="Genomic_DNA"/>
</dbReference>
<name>A0ABP4YCP4_9MICO</name>
<evidence type="ECO:0000313" key="5">
    <source>
        <dbReference type="Proteomes" id="UP001499938"/>
    </source>
</evidence>
<keyword evidence="5" id="KW-1185">Reference proteome</keyword>
<dbReference type="Pfam" id="PF01370">
    <property type="entry name" value="Epimerase"/>
    <property type="match status" value="1"/>
</dbReference>
<organism evidence="4 5">
    <name type="scientific">Nostocoides veronense</name>
    <dbReference type="NCBI Taxonomy" id="330836"/>
    <lineage>
        <taxon>Bacteria</taxon>
        <taxon>Bacillati</taxon>
        <taxon>Actinomycetota</taxon>
        <taxon>Actinomycetes</taxon>
        <taxon>Micrococcales</taxon>
        <taxon>Intrasporangiaceae</taxon>
        <taxon>Nostocoides</taxon>
    </lineage>
</organism>
<proteinExistence type="inferred from homology"/>
<dbReference type="PANTHER" id="PTHR11092:SF0">
    <property type="entry name" value="EPIMERASE FAMILY PROTEIN SDR39U1"/>
    <property type="match status" value="1"/>
</dbReference>
<feature type="domain" description="DUF1731" evidence="3">
    <location>
        <begin position="248"/>
        <end position="293"/>
    </location>
</feature>
<evidence type="ECO:0000256" key="1">
    <source>
        <dbReference type="ARBA" id="ARBA00009353"/>
    </source>
</evidence>
<dbReference type="InterPro" id="IPR010099">
    <property type="entry name" value="SDR39U1"/>
</dbReference>
<sequence length="298" mass="30954">MSTIAITGASGLIGGALSSALRARGDRVRVLVRRDPQGPEQFRWDPAIGTFDPGALDGVDAVVNLAGAGVGDRRWTTAYKTEILRSRLGATKTICAAITASGAPIRLVNGSAVGYYGDRGEEVLAEDSPPGTGFLAQVVKAWEGATADLADAGGSVVLARTGLVMASSGGAMAPMLRLARLGLGGPLGSGQQFWPVISLRDEVAALIHLIDDRELAGPVNLVGTVPARQREVAAALGRLLKRPAVLPAPRLGLRLVLGQFAQEVLASERVLPDRLLGSGFVHQDNTLEAVLASALRYT</sequence>
<accession>A0ABP4YCP4</accession>
<evidence type="ECO:0000313" key="4">
    <source>
        <dbReference type="EMBL" id="GAA1805720.1"/>
    </source>
</evidence>
<dbReference type="SUPFAM" id="SSF51735">
    <property type="entry name" value="NAD(P)-binding Rossmann-fold domains"/>
    <property type="match status" value="1"/>
</dbReference>
<dbReference type="NCBIfam" id="TIGR01777">
    <property type="entry name" value="yfcH"/>
    <property type="match status" value="1"/>
</dbReference>